<evidence type="ECO:0000259" key="4">
    <source>
        <dbReference type="Pfam" id="PF18157"/>
    </source>
</evidence>
<dbReference type="RefSeq" id="WP_310406725.1">
    <property type="nucleotide sequence ID" value="NZ_JAVDWW010000010.1"/>
</dbReference>
<comment type="caution">
    <text evidence="5">The sequence shown here is derived from an EMBL/GenBank/DDBJ whole genome shotgun (WGS) entry which is preliminary data.</text>
</comment>
<evidence type="ECO:0008006" key="7">
    <source>
        <dbReference type="Google" id="ProtNLM"/>
    </source>
</evidence>
<dbReference type="Pfam" id="PF18157">
    <property type="entry name" value="MID_pPIWI_RE"/>
    <property type="match status" value="1"/>
</dbReference>
<dbReference type="Pfam" id="PF13111">
    <property type="entry name" value="pPIWI_RE_X"/>
    <property type="match status" value="1"/>
</dbReference>
<name>A0ABU1XMQ1_9NOCA</name>
<evidence type="ECO:0000313" key="5">
    <source>
        <dbReference type="EMBL" id="MDR7171789.1"/>
    </source>
</evidence>
<accession>A0ABU1XMQ1</accession>
<evidence type="ECO:0000259" key="3">
    <source>
        <dbReference type="Pfam" id="PF13111"/>
    </source>
</evidence>
<feature type="compositionally biased region" description="Acidic residues" evidence="1">
    <location>
        <begin position="868"/>
        <end position="884"/>
    </location>
</feature>
<organism evidence="5 6">
    <name type="scientific">Nocardia kruczakiae</name>
    <dbReference type="NCBI Taxonomy" id="261477"/>
    <lineage>
        <taxon>Bacteria</taxon>
        <taxon>Bacillati</taxon>
        <taxon>Actinomycetota</taxon>
        <taxon>Actinomycetes</taxon>
        <taxon>Mycobacteriales</taxon>
        <taxon>Nocardiaceae</taxon>
        <taxon>Nocardia</taxon>
    </lineage>
</organism>
<feature type="region of interest" description="Disordered" evidence="1">
    <location>
        <begin position="864"/>
        <end position="884"/>
    </location>
</feature>
<evidence type="ECO:0000313" key="6">
    <source>
        <dbReference type="Proteomes" id="UP001251217"/>
    </source>
</evidence>
<dbReference type="InterPro" id="IPR025085">
    <property type="entry name" value="pPIWI_RE_X"/>
</dbReference>
<evidence type="ECO:0000256" key="1">
    <source>
        <dbReference type="SAM" id="MobiDB-lite"/>
    </source>
</evidence>
<dbReference type="EMBL" id="JAVDWW010000010">
    <property type="protein sequence ID" value="MDR7171789.1"/>
    <property type="molecule type" value="Genomic_DNA"/>
</dbReference>
<sequence>MPKYTELQHTAFVIRPQQFRELTSNFHSIRFPRSWIEPITDLMQSSDSRRKSVPIASLNRAMLALVPDIAAIGRGVGRLDYAGDWMYSTAPTSERSIELIMRAWMQTVVSPKHADEASQLWESLPKHDIKWQTADLGVIDHLVHHQIAADTPAATEHIAATPKVLRHLIPESLAAQLLLRSDRPDGFPVGFRRCPTSDAGSVELISWPPQEDVDRRNQRWPYSHRIRLSLQYVPFQPDPRVHISVGIRRWCPRTPKTNGDSVNAYILSKVPWIEGLPQSRSFRIAPTRWRKNPGGDGFGWHRELHHLFDNITFDNIPIDPYKLGADPLTYLNADDDDLAAALVYSTRAGYDHHIGPGATARDRDRIRDWIADVLGDIITPVPALQPVPITLPAISDPDPAEVRQRIAQATSGQPLTVEIHWDTSSIRDAALKAVADDLGLESVSDHETPQMNWATEELAVEIRAREIGSLAAPLEVDTSIRDTATRNRRAAQPREQAVSDQLGNTPSALAFIELRNRDGFKQPGSDPKAALRVGFAGSGRLTQFMTPEKVPPNDEKALEKYHKALDAKAKLSWRDLRRQLVGSLRPVRSAVNKMALPHPMDTVAIYMLRRNATDHSWGRRQQLPVAIWTSSDDPAVWGRTLGGPWELYPDLLRRLATGSAFRMPEVDERQVKRFVLDEVIATLNTDRPTLLLTWSQNLRLDWQNLQISKTLIDKLVVGDTAAEHLAPQLRHVMLRTSHGDETPEVYGEIGDVVGLPSGLFRYPGSNRVFASIAPKPGTAKTLARPMGTRADDIRDAEGRSLLDTRRSAFNPQCVELTVLRQHPDDDPTVWAAAAHAQRRLADTYGDTLLLPWPLHLAKKATEYALPDLAEETSTDETDTPETTE</sequence>
<feature type="domain" description="pPIWI-RE module N-terminal" evidence="3">
    <location>
        <begin position="11"/>
        <end position="400"/>
    </location>
</feature>
<evidence type="ECO:0000259" key="2">
    <source>
        <dbReference type="Pfam" id="PF13032"/>
    </source>
</evidence>
<dbReference type="InterPro" id="IPR040496">
    <property type="entry name" value="MID_pPIWI_RE"/>
</dbReference>
<gene>
    <name evidence="5" type="ORF">J2W56_005550</name>
</gene>
<dbReference type="InterPro" id="IPR024996">
    <property type="entry name" value="RNaseH_pPIWI_RE"/>
</dbReference>
<feature type="domain" description="Prokaryotic pPIWI-RE MID" evidence="4">
    <location>
        <begin position="453"/>
        <end position="580"/>
    </location>
</feature>
<feature type="domain" description="pPIWI-RE RNaseH" evidence="2">
    <location>
        <begin position="603"/>
        <end position="866"/>
    </location>
</feature>
<reference evidence="5 6" key="1">
    <citation type="submission" date="2023-07" db="EMBL/GenBank/DDBJ databases">
        <title>Sorghum-associated microbial communities from plants grown in Nebraska, USA.</title>
        <authorList>
            <person name="Schachtman D."/>
        </authorList>
    </citation>
    <scope>NUCLEOTIDE SEQUENCE [LARGE SCALE GENOMIC DNA]</scope>
    <source>
        <strain evidence="5 6">4272</strain>
    </source>
</reference>
<keyword evidence="6" id="KW-1185">Reference proteome</keyword>
<protein>
    <recommendedName>
        <fullName evidence="7">DUF3893 domain-containing protein</fullName>
    </recommendedName>
</protein>
<dbReference type="Pfam" id="PF13032">
    <property type="entry name" value="RNaseH_pPIWI_RE"/>
    <property type="match status" value="1"/>
</dbReference>
<dbReference type="Proteomes" id="UP001251217">
    <property type="component" value="Unassembled WGS sequence"/>
</dbReference>
<proteinExistence type="predicted"/>